<evidence type="ECO:0000256" key="6">
    <source>
        <dbReference type="ARBA" id="ARBA00023121"/>
    </source>
</evidence>
<comment type="function">
    <text evidence="8">Membrane-associated protein that warps the membrane surface to access and bind aromatic isoprenes with high specificity, including ubiquinone (CoQ) isoprene intermediates and presents them directly to Coq7, therefore facilitating the Coq7-mediated hydroxylase step. Participates in the biosynthesis of coenzyme Q, also named ubiquinone, an essential lipid-soluble electron transporter for aerobic cellular respiration.</text>
</comment>
<dbReference type="InterPro" id="IPR013718">
    <property type="entry name" value="COQ9_C"/>
</dbReference>
<dbReference type="OrthoDB" id="619536at2759"/>
<dbReference type="PANTHER" id="PTHR21427">
    <property type="entry name" value="UBIQUINONE BIOSYNTHESIS PROTEIN COQ9, MITOCHONDRIAL"/>
    <property type="match status" value="1"/>
</dbReference>
<dbReference type="Pfam" id="PF08511">
    <property type="entry name" value="COQ9"/>
    <property type="match status" value="1"/>
</dbReference>
<evidence type="ECO:0000256" key="4">
    <source>
        <dbReference type="ARBA" id="ARBA00022688"/>
    </source>
</evidence>
<protein>
    <recommendedName>
        <fullName evidence="8">Ubiquinone biosynthesis protein</fullName>
    </recommendedName>
</protein>
<keyword evidence="11" id="KW-1185">Reference proteome</keyword>
<dbReference type="PANTHER" id="PTHR21427:SF19">
    <property type="entry name" value="UBIQUINONE BIOSYNTHESIS PROTEIN COQ9, MITOCHONDRIAL"/>
    <property type="match status" value="1"/>
</dbReference>
<dbReference type="UniPathway" id="UPA00232"/>
<dbReference type="InterPro" id="IPR012762">
    <property type="entry name" value="Ubiq_biosynth_COQ9"/>
</dbReference>
<evidence type="ECO:0000256" key="5">
    <source>
        <dbReference type="ARBA" id="ARBA00022946"/>
    </source>
</evidence>
<evidence type="ECO:0000256" key="1">
    <source>
        <dbReference type="ARBA" id="ARBA00004173"/>
    </source>
</evidence>
<gene>
    <name evidence="10" type="ORF">LANO_0E01156G</name>
</gene>
<keyword evidence="6 8" id="KW-0446">Lipid-binding</keyword>
<dbReference type="GO" id="GO:0005743">
    <property type="term" value="C:mitochondrial inner membrane"/>
    <property type="evidence" value="ECO:0007669"/>
    <property type="project" value="TreeGrafter"/>
</dbReference>
<comment type="pathway">
    <text evidence="2 8">Cofactor biosynthesis; ubiquinone biosynthesis.</text>
</comment>
<evidence type="ECO:0000259" key="9">
    <source>
        <dbReference type="Pfam" id="PF08511"/>
    </source>
</evidence>
<evidence type="ECO:0000256" key="7">
    <source>
        <dbReference type="ARBA" id="ARBA00023128"/>
    </source>
</evidence>
<evidence type="ECO:0000256" key="3">
    <source>
        <dbReference type="ARBA" id="ARBA00010766"/>
    </source>
</evidence>
<dbReference type="Proteomes" id="UP000189911">
    <property type="component" value="Chromosome E"/>
</dbReference>
<name>A0A1G4JPJ7_9SACH</name>
<comment type="similarity">
    <text evidence="3 8">Belongs to the COQ9 family.</text>
</comment>
<sequence>MRFPIRVLNRRLYHPNALEYQGKLNLLPLTYGSDSLQYKVLDHSLKTHVPSYGFSERALVASINDLGLGSSVLSALGASNSPSLFNSSPAVLELVKFHLVTKRSALTSSLDPTRTPEVPQQLPTLETLFQQRLELNKPVAPHLSQLLSMLSIPGEFLVKTALPELHSLSDDMVYFSQAHDSHDFAWYSKRAAISCAFVSSELFMAQDKSHNFNDTFEFAAEKLHNVTKLGQYYTNTEEYMWYTLLMSINLAKSQLARG</sequence>
<keyword evidence="5" id="KW-0809">Transit peptide</keyword>
<dbReference type="EMBL" id="LT598451">
    <property type="protein sequence ID" value="SCU92507.1"/>
    <property type="molecule type" value="Genomic_DNA"/>
</dbReference>
<dbReference type="AlphaFoldDB" id="A0A1G4JPJ7"/>
<comment type="subcellular location">
    <subcellularLocation>
        <location evidence="1 8">Mitochondrion</location>
    </subcellularLocation>
</comment>
<accession>A0A1G4JPJ7</accession>
<keyword evidence="7 8" id="KW-0496">Mitochondrion</keyword>
<evidence type="ECO:0000313" key="10">
    <source>
        <dbReference type="EMBL" id="SCU92507.1"/>
    </source>
</evidence>
<evidence type="ECO:0000256" key="8">
    <source>
        <dbReference type="RuleBase" id="RU366063"/>
    </source>
</evidence>
<feature type="domain" description="COQ9 C-terminal" evidence="9">
    <location>
        <begin position="159"/>
        <end position="230"/>
    </location>
</feature>
<keyword evidence="4 8" id="KW-0831">Ubiquinone biosynthesis</keyword>
<dbReference type="NCBIfam" id="TIGR02396">
    <property type="entry name" value="diverge_rpsU"/>
    <property type="match status" value="1"/>
</dbReference>
<reference evidence="11" key="1">
    <citation type="submission" date="2016-03" db="EMBL/GenBank/DDBJ databases">
        <authorList>
            <person name="Devillers Hugo."/>
        </authorList>
    </citation>
    <scope>NUCLEOTIDE SEQUENCE [LARGE SCALE GENOMIC DNA]</scope>
</reference>
<organism evidence="10 11">
    <name type="scientific">Lachancea nothofagi CBS 11611</name>
    <dbReference type="NCBI Taxonomy" id="1266666"/>
    <lineage>
        <taxon>Eukaryota</taxon>
        <taxon>Fungi</taxon>
        <taxon>Dikarya</taxon>
        <taxon>Ascomycota</taxon>
        <taxon>Saccharomycotina</taxon>
        <taxon>Saccharomycetes</taxon>
        <taxon>Saccharomycetales</taxon>
        <taxon>Saccharomycetaceae</taxon>
        <taxon>Lachancea</taxon>
    </lineage>
</organism>
<evidence type="ECO:0000256" key="2">
    <source>
        <dbReference type="ARBA" id="ARBA00004749"/>
    </source>
</evidence>
<evidence type="ECO:0000313" key="11">
    <source>
        <dbReference type="Proteomes" id="UP000189911"/>
    </source>
</evidence>
<dbReference type="GO" id="GO:0008289">
    <property type="term" value="F:lipid binding"/>
    <property type="evidence" value="ECO:0007669"/>
    <property type="project" value="UniProtKB-UniRule"/>
</dbReference>
<proteinExistence type="inferred from homology"/>
<dbReference type="GO" id="GO:0006744">
    <property type="term" value="P:ubiquinone biosynthetic process"/>
    <property type="evidence" value="ECO:0007669"/>
    <property type="project" value="UniProtKB-UniRule"/>
</dbReference>